<dbReference type="InterPro" id="IPR000192">
    <property type="entry name" value="Aminotrans_V_dom"/>
</dbReference>
<dbReference type="OrthoDB" id="9764293at2"/>
<evidence type="ECO:0000313" key="4">
    <source>
        <dbReference type="EMBL" id="KFZ30649.1"/>
    </source>
</evidence>
<sequence>MKPQNKFTRRQFLTMAAAVPVATAFGYAAAHPMNKLLNPGASETAGLKPEQLREFGPLQFVQGDEVNFNAGSSHPLSLGALQTVQDYFNSRAHLPQAEGYKLPASQPIEQFAQLVNADPSELTYVQSTTTGEQMVLRALNIPHSGGHIITDTLHFFGSLPMYRELERQGMEVTFIRDENGQISPEAIRDAIRPDTKLIALSLVSTVNGFTHDLKTICDYAHQKGVYVYADIIHAAGCMPLDLHHSGVDFAATASYKWLMGDFGLGFIYAAKHTHDKLRQGNYGYYGISEYSSHNQPHDPPGEHVVEYAFADDARGLFALGTRQHAVIAQLSYSLQQLLDIGVDKVQQHAQLHTRHLKQQLPKLGFELYTPEGSEAPLVTCIYKDARKKLAPLFKERGLNLTVSRNSFRVSVSVFNTPEDTEHLLRTLRDHV</sequence>
<proteinExistence type="predicted"/>
<evidence type="ECO:0000313" key="5">
    <source>
        <dbReference type="Proteomes" id="UP000054363"/>
    </source>
</evidence>
<dbReference type="Gene3D" id="3.90.1150.10">
    <property type="entry name" value="Aspartate Aminotransferase, domain 1"/>
    <property type="match status" value="1"/>
</dbReference>
<dbReference type="AlphaFoldDB" id="A0A094IXU1"/>
<keyword evidence="1" id="KW-0663">Pyridoxal phosphate</keyword>
<comment type="caution">
    <text evidence="4">The sequence shown here is derived from an EMBL/GenBank/DDBJ whole genome shotgun (WGS) entry which is preliminary data.</text>
</comment>
<dbReference type="InterPro" id="IPR015424">
    <property type="entry name" value="PyrdxlP-dep_Trfase"/>
</dbReference>
<dbReference type="InterPro" id="IPR015422">
    <property type="entry name" value="PyrdxlP-dep_Trfase_small"/>
</dbReference>
<dbReference type="PROSITE" id="PS51318">
    <property type="entry name" value="TAT"/>
    <property type="match status" value="1"/>
</dbReference>
<dbReference type="EMBL" id="JPER01000004">
    <property type="protein sequence ID" value="KFZ30649.1"/>
    <property type="molecule type" value="Genomic_DNA"/>
</dbReference>
<dbReference type="SUPFAM" id="SSF53383">
    <property type="entry name" value="PLP-dependent transferases"/>
    <property type="match status" value="1"/>
</dbReference>
<gene>
    <name evidence="4" type="ORF">IDSA_08950</name>
</gene>
<dbReference type="Pfam" id="PF00266">
    <property type="entry name" value="Aminotran_5"/>
    <property type="match status" value="1"/>
</dbReference>
<dbReference type="InterPro" id="IPR006311">
    <property type="entry name" value="TAT_signal"/>
</dbReference>
<keyword evidence="5" id="KW-1185">Reference proteome</keyword>
<dbReference type="PANTHER" id="PTHR43586:SF8">
    <property type="entry name" value="CYSTEINE DESULFURASE 1, CHLOROPLASTIC"/>
    <property type="match status" value="1"/>
</dbReference>
<dbReference type="PANTHER" id="PTHR43586">
    <property type="entry name" value="CYSTEINE DESULFURASE"/>
    <property type="match status" value="1"/>
</dbReference>
<reference evidence="4 5" key="1">
    <citation type="submission" date="2014-06" db="EMBL/GenBank/DDBJ databases">
        <title>The draft genome sequence of Idiomarina salinarum ISL-52.</title>
        <authorList>
            <person name="Du J."/>
            <person name="Shao Z."/>
        </authorList>
    </citation>
    <scope>NUCLEOTIDE SEQUENCE [LARGE SCALE GENOMIC DNA]</scope>
    <source>
        <strain evidence="4 5">ISL-52</strain>
    </source>
</reference>
<protein>
    <recommendedName>
        <fullName evidence="3">Aminotransferase class V domain-containing protein</fullName>
    </recommendedName>
</protein>
<dbReference type="Gene3D" id="3.40.640.10">
    <property type="entry name" value="Type I PLP-dependent aspartate aminotransferase-like (Major domain)"/>
    <property type="match status" value="1"/>
</dbReference>
<organism evidence="4 5">
    <name type="scientific">Pseudidiomarina salinarum</name>
    <dbReference type="NCBI Taxonomy" id="435908"/>
    <lineage>
        <taxon>Bacteria</taxon>
        <taxon>Pseudomonadati</taxon>
        <taxon>Pseudomonadota</taxon>
        <taxon>Gammaproteobacteria</taxon>
        <taxon>Alteromonadales</taxon>
        <taxon>Idiomarinaceae</taxon>
        <taxon>Pseudidiomarina</taxon>
    </lineage>
</organism>
<dbReference type="InterPro" id="IPR015421">
    <property type="entry name" value="PyrdxlP-dep_Trfase_major"/>
</dbReference>
<feature type="signal peptide" evidence="2">
    <location>
        <begin position="1"/>
        <end position="30"/>
    </location>
</feature>
<evidence type="ECO:0000256" key="1">
    <source>
        <dbReference type="ARBA" id="ARBA00022898"/>
    </source>
</evidence>
<dbReference type="RefSeq" id="WP_034775967.1">
    <property type="nucleotide sequence ID" value="NZ_JPER01000004.1"/>
</dbReference>
<evidence type="ECO:0000256" key="2">
    <source>
        <dbReference type="SAM" id="SignalP"/>
    </source>
</evidence>
<accession>A0A094IXU1</accession>
<keyword evidence="2" id="KW-0732">Signal</keyword>
<dbReference type="STRING" id="435908.IDSA_08950"/>
<dbReference type="eggNOG" id="COG0520">
    <property type="taxonomic scope" value="Bacteria"/>
</dbReference>
<dbReference type="Proteomes" id="UP000054363">
    <property type="component" value="Unassembled WGS sequence"/>
</dbReference>
<name>A0A094IXU1_9GAMM</name>
<feature type="domain" description="Aminotransferase class V" evidence="3">
    <location>
        <begin position="109"/>
        <end position="384"/>
    </location>
</feature>
<evidence type="ECO:0000259" key="3">
    <source>
        <dbReference type="Pfam" id="PF00266"/>
    </source>
</evidence>
<feature type="chain" id="PRO_5001899898" description="Aminotransferase class V domain-containing protein" evidence="2">
    <location>
        <begin position="31"/>
        <end position="431"/>
    </location>
</feature>